<reference evidence="2" key="1">
    <citation type="journal article" date="2019" name="Int. J. Syst. Evol. Microbiol.">
        <title>The Global Catalogue of Microorganisms (GCM) 10K type strain sequencing project: providing services to taxonomists for standard genome sequencing and annotation.</title>
        <authorList>
            <consortium name="The Broad Institute Genomics Platform"/>
            <consortium name="The Broad Institute Genome Sequencing Center for Infectious Disease"/>
            <person name="Wu L."/>
            <person name="Ma J."/>
        </authorList>
    </citation>
    <scope>NUCLEOTIDE SEQUENCE [LARGE SCALE GENOMIC DNA]</scope>
    <source>
        <strain evidence="2">JCM 16918</strain>
    </source>
</reference>
<accession>A0ABQ2IYM1</accession>
<dbReference type="Proteomes" id="UP000645517">
    <property type="component" value="Unassembled WGS sequence"/>
</dbReference>
<evidence type="ECO:0000313" key="2">
    <source>
        <dbReference type="Proteomes" id="UP000645517"/>
    </source>
</evidence>
<evidence type="ECO:0000313" key="1">
    <source>
        <dbReference type="EMBL" id="GGN32238.1"/>
    </source>
</evidence>
<keyword evidence="2" id="KW-1185">Reference proteome</keyword>
<dbReference type="EMBL" id="BMOR01000002">
    <property type="protein sequence ID" value="GGN32238.1"/>
    <property type="molecule type" value="Genomic_DNA"/>
</dbReference>
<comment type="caution">
    <text evidence="1">The sequence shown here is derived from an EMBL/GenBank/DDBJ whole genome shotgun (WGS) entry which is preliminary data.</text>
</comment>
<protein>
    <recommendedName>
        <fullName evidence="3">PilZ domain-containing protein</fullName>
    </recommendedName>
</protein>
<dbReference type="RefSeq" id="WP_189054387.1">
    <property type="nucleotide sequence ID" value="NZ_BMOR01000002.1"/>
</dbReference>
<evidence type="ECO:0008006" key="3">
    <source>
        <dbReference type="Google" id="ProtNLM"/>
    </source>
</evidence>
<proteinExistence type="predicted"/>
<organism evidence="1 2">
    <name type="scientific">Deinococcus daejeonensis</name>
    <dbReference type="NCBI Taxonomy" id="1007098"/>
    <lineage>
        <taxon>Bacteria</taxon>
        <taxon>Thermotogati</taxon>
        <taxon>Deinococcota</taxon>
        <taxon>Deinococci</taxon>
        <taxon>Deinococcales</taxon>
        <taxon>Deinococcaceae</taxon>
        <taxon>Deinococcus</taxon>
    </lineage>
</organism>
<gene>
    <name evidence="1" type="ORF">GCM10010842_08740</name>
</gene>
<sequence length="150" mass="16500">MDYSETVTKLLASNFHILVQPQERDGAGNFLHPPVKLPEPQRIDYDPATGNLTWSFQYTDLLAALTGLLARNPQQHRTRGGTQVVIADPGARLVSVAFRVGIYSDVSASGVSVGILHLSDAGYDPGQYRQTLTFYRCDRLHLRDGTEVSA</sequence>
<name>A0ABQ2IYM1_9DEIO</name>